<feature type="domain" description="PiggyBac transposable element-derived protein" evidence="1">
    <location>
        <begin position="2"/>
        <end position="175"/>
    </location>
</feature>
<sequence>MRELHFVDNTADQGRDKLWKLRPVVDKIQKRFLEGWSLLVVFLFDEGVLPATSRRNTTRMSMSDKPHRYGSKLFMLCGAKTSTATVYVGKRRSTDDSGNEVDFKTGAAALVRNLKVPLTAERRHPWHAVVIDRYYSSVLHAVELLSINTYVVGTIATSRLGFDQNIKSTKQTRPASVLRGSFSFSRSVDIPINAYLSHKEGAKINQAVPMRRSEWFAVLQNQLLQLKAEYFAGVEATPTPSGLRRKRAPARLTHAVQLSEDWFTVSNVQKRRQRSCKVCALLRTKKKKKSYSTTYYCERCSVDSAKCWLCNRIRREHKGVAKTCFEIWHDDFDAGQAIPPHLVKRVVLR</sequence>
<dbReference type="OrthoDB" id="117306at2759"/>
<reference evidence="2" key="1">
    <citation type="submission" date="2023-04" db="EMBL/GenBank/DDBJ databases">
        <title>Phytophthora fragariaefolia NBRC 109709.</title>
        <authorList>
            <person name="Ichikawa N."/>
            <person name="Sato H."/>
            <person name="Tonouchi N."/>
        </authorList>
    </citation>
    <scope>NUCLEOTIDE SEQUENCE</scope>
    <source>
        <strain evidence="2">NBRC 109709</strain>
    </source>
</reference>
<accession>A0A9W6XBL0</accession>
<gene>
    <name evidence="2" type="ORF">Pfra01_000929600</name>
</gene>
<evidence type="ECO:0000313" key="2">
    <source>
        <dbReference type="EMBL" id="GMF35291.1"/>
    </source>
</evidence>
<organism evidence="2 3">
    <name type="scientific">Phytophthora fragariaefolia</name>
    <dbReference type="NCBI Taxonomy" id="1490495"/>
    <lineage>
        <taxon>Eukaryota</taxon>
        <taxon>Sar</taxon>
        <taxon>Stramenopiles</taxon>
        <taxon>Oomycota</taxon>
        <taxon>Peronosporomycetes</taxon>
        <taxon>Peronosporales</taxon>
        <taxon>Peronosporaceae</taxon>
        <taxon>Phytophthora</taxon>
    </lineage>
</organism>
<protein>
    <submittedName>
        <fullName evidence="2">Unnamed protein product</fullName>
    </submittedName>
</protein>
<dbReference type="Pfam" id="PF13843">
    <property type="entry name" value="DDE_Tnp_1_7"/>
    <property type="match status" value="1"/>
</dbReference>
<name>A0A9W6XBL0_9STRA</name>
<dbReference type="PANTHER" id="PTHR46599:SF3">
    <property type="entry name" value="PIGGYBAC TRANSPOSABLE ELEMENT-DERIVED PROTEIN 4"/>
    <property type="match status" value="1"/>
</dbReference>
<comment type="caution">
    <text evidence="2">The sequence shown here is derived from an EMBL/GenBank/DDBJ whole genome shotgun (WGS) entry which is preliminary data.</text>
</comment>
<dbReference type="AlphaFoldDB" id="A0A9W6XBL0"/>
<dbReference type="EMBL" id="BSXT01000866">
    <property type="protein sequence ID" value="GMF35291.1"/>
    <property type="molecule type" value="Genomic_DNA"/>
</dbReference>
<proteinExistence type="predicted"/>
<evidence type="ECO:0000259" key="1">
    <source>
        <dbReference type="Pfam" id="PF13843"/>
    </source>
</evidence>
<dbReference type="InterPro" id="IPR029526">
    <property type="entry name" value="PGBD"/>
</dbReference>
<keyword evidence="3" id="KW-1185">Reference proteome</keyword>
<dbReference type="PANTHER" id="PTHR46599">
    <property type="entry name" value="PIGGYBAC TRANSPOSABLE ELEMENT-DERIVED PROTEIN 4"/>
    <property type="match status" value="1"/>
</dbReference>
<dbReference type="Proteomes" id="UP001165121">
    <property type="component" value="Unassembled WGS sequence"/>
</dbReference>
<evidence type="ECO:0000313" key="3">
    <source>
        <dbReference type="Proteomes" id="UP001165121"/>
    </source>
</evidence>